<dbReference type="AlphaFoldDB" id="A0ABC9B103"/>
<name>A0ABC9B103_9POAL</name>
<gene>
    <name evidence="3" type="ORF">URODEC1_LOCUS60495</name>
</gene>
<reference evidence="4" key="1">
    <citation type="submission" date="2024-06" db="EMBL/GenBank/DDBJ databases">
        <authorList>
            <person name="Ryan C."/>
        </authorList>
    </citation>
    <scope>NUCLEOTIDE SEQUENCE [LARGE SCALE GENOMIC DNA]</scope>
</reference>
<accession>A0ABC9B103</accession>
<evidence type="ECO:0000259" key="2">
    <source>
        <dbReference type="Pfam" id="PF24523"/>
    </source>
</evidence>
<feature type="domain" description="DUF7595" evidence="2">
    <location>
        <begin position="91"/>
        <end position="315"/>
    </location>
</feature>
<dbReference type="PANTHER" id="PTHR35828">
    <property type="entry name" value="OS08G0203800 PROTEIN-RELATED"/>
    <property type="match status" value="1"/>
</dbReference>
<reference evidence="3 4" key="2">
    <citation type="submission" date="2024-10" db="EMBL/GenBank/DDBJ databases">
        <authorList>
            <person name="Ryan C."/>
        </authorList>
    </citation>
    <scope>NUCLEOTIDE SEQUENCE [LARGE SCALE GENOMIC DNA]</scope>
</reference>
<dbReference type="Pfam" id="PF12937">
    <property type="entry name" value="F-box-like"/>
    <property type="match status" value="1"/>
</dbReference>
<evidence type="ECO:0008006" key="5">
    <source>
        <dbReference type="Google" id="ProtNLM"/>
    </source>
</evidence>
<dbReference type="SUPFAM" id="SSF81383">
    <property type="entry name" value="F-box domain"/>
    <property type="match status" value="1"/>
</dbReference>
<protein>
    <recommendedName>
        <fullName evidence="5">F-box domain-containing protein</fullName>
    </recommendedName>
</protein>
<evidence type="ECO:0000313" key="3">
    <source>
        <dbReference type="EMBL" id="CAL4991086.1"/>
    </source>
</evidence>
<dbReference type="Pfam" id="PF24523">
    <property type="entry name" value="DUF7595"/>
    <property type="match status" value="1"/>
</dbReference>
<dbReference type="CDD" id="cd09917">
    <property type="entry name" value="F-box_SF"/>
    <property type="match status" value="1"/>
</dbReference>
<dbReference type="Proteomes" id="UP001497457">
    <property type="component" value="Chromosome 24b"/>
</dbReference>
<feature type="domain" description="F-box" evidence="1">
    <location>
        <begin position="8"/>
        <end position="38"/>
    </location>
</feature>
<organism evidence="3 4">
    <name type="scientific">Urochloa decumbens</name>
    <dbReference type="NCBI Taxonomy" id="240449"/>
    <lineage>
        <taxon>Eukaryota</taxon>
        <taxon>Viridiplantae</taxon>
        <taxon>Streptophyta</taxon>
        <taxon>Embryophyta</taxon>
        <taxon>Tracheophyta</taxon>
        <taxon>Spermatophyta</taxon>
        <taxon>Magnoliopsida</taxon>
        <taxon>Liliopsida</taxon>
        <taxon>Poales</taxon>
        <taxon>Poaceae</taxon>
        <taxon>PACMAD clade</taxon>
        <taxon>Panicoideae</taxon>
        <taxon>Panicodae</taxon>
        <taxon>Paniceae</taxon>
        <taxon>Melinidinae</taxon>
        <taxon>Urochloa</taxon>
    </lineage>
</organism>
<dbReference type="EMBL" id="OZ075134">
    <property type="protein sequence ID" value="CAL4991086.1"/>
    <property type="molecule type" value="Genomic_DNA"/>
</dbReference>
<evidence type="ECO:0000313" key="4">
    <source>
        <dbReference type="Proteomes" id="UP001497457"/>
    </source>
</evidence>
<dbReference type="PANTHER" id="PTHR35828:SF16">
    <property type="entry name" value="F-BOX DOMAIN-CONTAINING PROTEIN"/>
    <property type="match status" value="1"/>
</dbReference>
<dbReference type="InterPro" id="IPR056016">
    <property type="entry name" value="DUF7595"/>
</dbReference>
<sequence>MDIWTSPPLELLLEVFRRLDVTGVVRCAGTCKPWRHAIISNGISCLRPRPDRFLPNLLLGFFFDKKLHGEAGVSLHHKTGPFNPAFAMPTARIDLALYDEPLSSRDGLLLLKGREVQDLCLYNTMTGDHTFISSAAFKADTYVIVTGYDLSPSDDLGVRVLAMKVEVADNRTFTLRHQQFFCSKSSASTWGPVKRSPEFMKNLYTSISRSNEVVCGGAVHWLGVWALDWFSWFDDDDLTADEIQAYTLAVDVRTERTWTTKLPDQCRHAYASCSLVLATSGDGRLSVVMDGRFHGDHGSCIQVWVLVGEDQWSLERTVAVPAVSMHTQLWMNKIVFCPRSGCVLFEVEGGDLVIEVETGSSRQIGHFIPNVPCGRSHSYSYIGHRYPYEMDWSTYLSSMKNF</sequence>
<evidence type="ECO:0000259" key="1">
    <source>
        <dbReference type="Pfam" id="PF12937"/>
    </source>
</evidence>
<keyword evidence="4" id="KW-1185">Reference proteome</keyword>
<dbReference type="InterPro" id="IPR001810">
    <property type="entry name" value="F-box_dom"/>
</dbReference>
<dbReference type="InterPro" id="IPR036047">
    <property type="entry name" value="F-box-like_dom_sf"/>
</dbReference>
<dbReference type="Gene3D" id="1.20.1280.50">
    <property type="match status" value="1"/>
</dbReference>
<proteinExistence type="predicted"/>